<dbReference type="InterPro" id="IPR050309">
    <property type="entry name" value="Type-B_Carboxylest/Lipase"/>
</dbReference>
<dbReference type="AlphaFoldDB" id="A0A7R9AM08"/>
<dbReference type="EMBL" id="OC000221">
    <property type="protein sequence ID" value="CAD7256568.1"/>
    <property type="molecule type" value="Genomic_DNA"/>
</dbReference>
<dbReference type="Gene3D" id="3.40.50.1820">
    <property type="entry name" value="alpha/beta hydrolase"/>
    <property type="match status" value="1"/>
</dbReference>
<feature type="domain" description="Carboxylesterase type B" evidence="2">
    <location>
        <begin position="3"/>
        <end position="88"/>
    </location>
</feature>
<dbReference type="InterPro" id="IPR002018">
    <property type="entry name" value="CarbesteraseB"/>
</dbReference>
<protein>
    <recommendedName>
        <fullName evidence="2">Carboxylesterase type B domain-containing protein</fullName>
    </recommendedName>
</protein>
<dbReference type="InterPro" id="IPR029058">
    <property type="entry name" value="AB_hydrolase_fold"/>
</dbReference>
<dbReference type="SUPFAM" id="SSF53474">
    <property type="entry name" value="alpha/beta-Hydrolases"/>
    <property type="match status" value="1"/>
</dbReference>
<sequence>MSRAAHGDELFYLFRSDFIQNNIEPCSPQESVSLNMVQLWTNFAKTGDPSRDLDVKWSPYTKLDNFFMNIDTKLSLQKDLNKDRMEFWEHLYKEVSK</sequence>
<evidence type="ECO:0000259" key="2">
    <source>
        <dbReference type="Pfam" id="PF00135"/>
    </source>
</evidence>
<gene>
    <name evidence="3" type="ORF">TSIB3V08_LOCUS848</name>
</gene>
<name>A0A7R9AM08_TIMSH</name>
<dbReference type="PANTHER" id="PTHR11559">
    <property type="entry name" value="CARBOXYLESTERASE"/>
    <property type="match status" value="1"/>
</dbReference>
<proteinExistence type="predicted"/>
<organism evidence="3">
    <name type="scientific">Timema shepardi</name>
    <name type="common">Walking stick</name>
    <dbReference type="NCBI Taxonomy" id="629360"/>
    <lineage>
        <taxon>Eukaryota</taxon>
        <taxon>Metazoa</taxon>
        <taxon>Ecdysozoa</taxon>
        <taxon>Arthropoda</taxon>
        <taxon>Hexapoda</taxon>
        <taxon>Insecta</taxon>
        <taxon>Pterygota</taxon>
        <taxon>Neoptera</taxon>
        <taxon>Polyneoptera</taxon>
        <taxon>Phasmatodea</taxon>
        <taxon>Timematodea</taxon>
        <taxon>Timematoidea</taxon>
        <taxon>Timematidae</taxon>
        <taxon>Timema</taxon>
    </lineage>
</organism>
<reference evidence="3" key="1">
    <citation type="submission" date="2020-11" db="EMBL/GenBank/DDBJ databases">
        <authorList>
            <person name="Tran Van P."/>
        </authorList>
    </citation>
    <scope>NUCLEOTIDE SEQUENCE</scope>
</reference>
<dbReference type="Pfam" id="PF00135">
    <property type="entry name" value="COesterase"/>
    <property type="match status" value="1"/>
</dbReference>
<evidence type="ECO:0000313" key="3">
    <source>
        <dbReference type="EMBL" id="CAD7256568.1"/>
    </source>
</evidence>
<evidence type="ECO:0000256" key="1">
    <source>
        <dbReference type="ARBA" id="ARBA00023180"/>
    </source>
</evidence>
<keyword evidence="1" id="KW-0325">Glycoprotein</keyword>
<accession>A0A7R9AM08</accession>